<feature type="transmembrane region" description="Helical" evidence="1">
    <location>
        <begin position="30"/>
        <end position="52"/>
    </location>
</feature>
<evidence type="ECO:0000313" key="3">
    <source>
        <dbReference type="EMBL" id="MBC5615484.1"/>
    </source>
</evidence>
<dbReference type="InterPro" id="IPR016047">
    <property type="entry name" value="M23ase_b-sheet_dom"/>
</dbReference>
<dbReference type="InterPro" id="IPR011055">
    <property type="entry name" value="Dup_hybrid_motif"/>
</dbReference>
<dbReference type="PANTHER" id="PTHR21666">
    <property type="entry name" value="PEPTIDASE-RELATED"/>
    <property type="match status" value="1"/>
</dbReference>
<name>A0ABR7CIQ4_9BACT</name>
<dbReference type="InterPro" id="IPR050570">
    <property type="entry name" value="Cell_wall_metabolism_enzyme"/>
</dbReference>
<dbReference type="Gene3D" id="2.70.70.10">
    <property type="entry name" value="Glucose Permease (Domain IIA)"/>
    <property type="match status" value="1"/>
</dbReference>
<dbReference type="CDD" id="cd12797">
    <property type="entry name" value="M23_peptidase"/>
    <property type="match status" value="1"/>
</dbReference>
<comment type="caution">
    <text evidence="3">The sequence shown here is derived from an EMBL/GenBank/DDBJ whole genome shotgun (WGS) entry which is preliminary data.</text>
</comment>
<keyword evidence="1" id="KW-1133">Transmembrane helix</keyword>
<dbReference type="SUPFAM" id="SSF51261">
    <property type="entry name" value="Duplicated hybrid motif"/>
    <property type="match status" value="1"/>
</dbReference>
<dbReference type="Pfam" id="PF01551">
    <property type="entry name" value="Peptidase_M23"/>
    <property type="match status" value="1"/>
</dbReference>
<sequence length="323" mass="37823">MDNKRTPKFKELVPRWHEQREKFKKKFWRGVIHLFAWIGIAVIYYAAFSFFFDTPLEYQMKHSTRKLRQEYDSLSERYATVEKVLYNVIDRDKQVFRTLFESDPYNFDTEFEKKRWETHEKLLTKSNKELGKEFFGKLNTLEKRAGEHLYTLATLEQTADSLKDRIDNIPAIQPVINKDLTLLTASYGMRIHPFYKILTAHQGVDYTVSEGSRVFATADGRIKDVVTRNTTSGNTVVINHGNGYETTYSHLGKIYAKKGEFVKRGDIIAQSGNTGLSLAPHLHYEVKHDGMRVDPIHYFFMELNYQDYQKIIRIAQTGMQSFD</sequence>
<protein>
    <submittedName>
        <fullName evidence="3">M23 family metallopeptidase</fullName>
    </submittedName>
</protein>
<organism evidence="3 4">
    <name type="scientific">Alistipes hominis</name>
    <dbReference type="NCBI Taxonomy" id="2763015"/>
    <lineage>
        <taxon>Bacteria</taxon>
        <taxon>Pseudomonadati</taxon>
        <taxon>Bacteroidota</taxon>
        <taxon>Bacteroidia</taxon>
        <taxon>Bacteroidales</taxon>
        <taxon>Rikenellaceae</taxon>
        <taxon>Alistipes</taxon>
    </lineage>
</organism>
<dbReference type="Proteomes" id="UP000636891">
    <property type="component" value="Unassembled WGS sequence"/>
</dbReference>
<accession>A0ABR7CIQ4</accession>
<dbReference type="PANTHER" id="PTHR21666:SF286">
    <property type="entry name" value="LIPOPROTEIN NLPD"/>
    <property type="match status" value="1"/>
</dbReference>
<proteinExistence type="predicted"/>
<keyword evidence="4" id="KW-1185">Reference proteome</keyword>
<dbReference type="RefSeq" id="WP_118458847.1">
    <property type="nucleotide sequence ID" value="NZ_JACOOK010000001.1"/>
</dbReference>
<keyword evidence="1" id="KW-0472">Membrane</keyword>
<evidence type="ECO:0000313" key="4">
    <source>
        <dbReference type="Proteomes" id="UP000636891"/>
    </source>
</evidence>
<gene>
    <name evidence="3" type="ORF">H8S08_00425</name>
</gene>
<evidence type="ECO:0000256" key="1">
    <source>
        <dbReference type="SAM" id="Phobius"/>
    </source>
</evidence>
<reference evidence="3 4" key="1">
    <citation type="submission" date="2020-08" db="EMBL/GenBank/DDBJ databases">
        <title>Genome public.</title>
        <authorList>
            <person name="Liu C."/>
            <person name="Sun Q."/>
        </authorList>
    </citation>
    <scope>NUCLEOTIDE SEQUENCE [LARGE SCALE GENOMIC DNA]</scope>
    <source>
        <strain evidence="3 4">New-7</strain>
    </source>
</reference>
<keyword evidence="1" id="KW-0812">Transmembrane</keyword>
<feature type="domain" description="M23ase beta-sheet core" evidence="2">
    <location>
        <begin position="200"/>
        <end position="295"/>
    </location>
</feature>
<dbReference type="EMBL" id="JACOOK010000001">
    <property type="protein sequence ID" value="MBC5615484.1"/>
    <property type="molecule type" value="Genomic_DNA"/>
</dbReference>
<evidence type="ECO:0000259" key="2">
    <source>
        <dbReference type="Pfam" id="PF01551"/>
    </source>
</evidence>